<keyword evidence="1" id="KW-0812">Transmembrane</keyword>
<dbReference type="EMBL" id="SDHZ01000001">
    <property type="protein sequence ID" value="RXK85932.1"/>
    <property type="molecule type" value="Genomic_DNA"/>
</dbReference>
<keyword evidence="1" id="KW-0472">Membrane</keyword>
<comment type="caution">
    <text evidence="2">The sequence shown here is derived from an EMBL/GenBank/DDBJ whole genome shotgun (WGS) entry which is preliminary data.</text>
</comment>
<feature type="transmembrane region" description="Helical" evidence="1">
    <location>
        <begin position="12"/>
        <end position="31"/>
    </location>
</feature>
<feature type="transmembrane region" description="Helical" evidence="1">
    <location>
        <begin position="171"/>
        <end position="187"/>
    </location>
</feature>
<name>A0A4Q1D989_9BACT</name>
<evidence type="ECO:0000313" key="2">
    <source>
        <dbReference type="EMBL" id="RXK85932.1"/>
    </source>
</evidence>
<proteinExistence type="predicted"/>
<feature type="transmembrane region" description="Helical" evidence="1">
    <location>
        <begin position="149"/>
        <end position="166"/>
    </location>
</feature>
<feature type="transmembrane region" description="Helical" evidence="1">
    <location>
        <begin position="533"/>
        <end position="550"/>
    </location>
</feature>
<evidence type="ECO:0008006" key="4">
    <source>
        <dbReference type="Google" id="ProtNLM"/>
    </source>
</evidence>
<dbReference type="Pfam" id="PF09586">
    <property type="entry name" value="YfhO"/>
    <property type="match status" value="1"/>
</dbReference>
<keyword evidence="3" id="KW-1185">Reference proteome</keyword>
<evidence type="ECO:0000313" key="3">
    <source>
        <dbReference type="Proteomes" id="UP000290545"/>
    </source>
</evidence>
<evidence type="ECO:0000256" key="1">
    <source>
        <dbReference type="SAM" id="Phobius"/>
    </source>
</evidence>
<protein>
    <recommendedName>
        <fullName evidence="4">YfhO family protein</fullName>
    </recommendedName>
</protein>
<organism evidence="2 3">
    <name type="scientific">Filimonas effusa</name>
    <dbReference type="NCBI Taxonomy" id="2508721"/>
    <lineage>
        <taxon>Bacteria</taxon>
        <taxon>Pseudomonadati</taxon>
        <taxon>Bacteroidota</taxon>
        <taxon>Chitinophagia</taxon>
        <taxon>Chitinophagales</taxon>
        <taxon>Chitinophagaceae</taxon>
        <taxon>Filimonas</taxon>
    </lineage>
</organism>
<feature type="transmembrane region" description="Helical" evidence="1">
    <location>
        <begin position="448"/>
        <end position="465"/>
    </location>
</feature>
<dbReference type="OrthoDB" id="9772884at2"/>
<keyword evidence="1" id="KW-1133">Transmembrane helix</keyword>
<dbReference type="AlphaFoldDB" id="A0A4Q1D989"/>
<reference evidence="2 3" key="1">
    <citation type="submission" date="2019-01" db="EMBL/GenBank/DDBJ databases">
        <title>Filimonas sp. strain TTM-71.</title>
        <authorList>
            <person name="Chen W.-M."/>
        </authorList>
    </citation>
    <scope>NUCLEOTIDE SEQUENCE [LARGE SCALE GENOMIC DNA]</scope>
    <source>
        <strain evidence="2 3">TTM-71</strain>
    </source>
</reference>
<sequence>MKNFSWKKVVPHLIAIGIFLVVALIYCRPALEGKVLQQNDIVHWKGMAQNSFAYKERTGHFPLWNTTLFGGMPAYQIALEGKAIMPNLHSAATLWLPAPAAFFFFACICFYVLTQVLGIQYVIGILASLGFAYASYDPVIIVAGHESKMWAMACMPAVLAGLLLIYNKRYLVGLALTALTATWQIGFNHPQVSYYFFIAAGIITLGFLVQWIRAKEWKHLVVSLSLALFAGFIAFANTSMTLLTTQEYAKYTMRGGKQIDIQGSEIKKVNTKGLDLDYAFSYSIGKDEILTFIAPNVFGGGSSESMGDDQHFIDALVKKDVPEQSAMQLASGLPKYWGGISEGTSGPVYLGGVVVLLALIALVVVKQPLRWYILAAAVFTIFIAWGKYFAGFNTILYNYLPLFNKFRAPSMALIIPQLLFPLLAAMALQEIFFTADGAERLKKSFKPILYVIGGLIALVGILYLFNDFSGGIDDEILKAYGGDGGGGAGRTIVSALQESRKAMFLSGLGRVIFFAALVTGLLFLYIRKAIQPVVAVVIFLLINTIDLLIVDSKYLNSDHFVDKEDYTSSNFTPSAANTAILQDKDPHYRVYNLAPDRFSDAITSYFHRSVGGYHAAKLAIYQDLIAGQLSKSPLNMAVLNMLDTRYFIIPAQQQRPTPMVEKNDGALGAAWFVKGIRSVNGPVEEMKALDKFNPQDTAIVDKSAFGVTDAPVYDSAASISLVKYDNDAIQYNTQSASKQFAVFSEIYYPAGWNAYIDGQKAPYVKANYVLRGMAIPAGKHTIDFRFEPQSFKTGQTLVYVGNILLLLSLALGVFAIWKQNKKEKAI</sequence>
<feature type="transmembrane region" description="Helical" evidence="1">
    <location>
        <begin position="193"/>
        <end position="212"/>
    </location>
</feature>
<feature type="transmembrane region" description="Helical" evidence="1">
    <location>
        <begin position="797"/>
        <end position="817"/>
    </location>
</feature>
<feature type="transmembrane region" description="Helical" evidence="1">
    <location>
        <begin position="219"/>
        <end position="236"/>
    </location>
</feature>
<feature type="transmembrane region" description="Helical" evidence="1">
    <location>
        <begin position="94"/>
        <end position="114"/>
    </location>
</feature>
<dbReference type="InterPro" id="IPR018580">
    <property type="entry name" value="Uncharacterised_YfhO"/>
</dbReference>
<feature type="transmembrane region" description="Helical" evidence="1">
    <location>
        <begin position="121"/>
        <end position="143"/>
    </location>
</feature>
<accession>A0A4Q1D989</accession>
<gene>
    <name evidence="2" type="ORF">ESB13_03730</name>
</gene>
<dbReference type="PANTHER" id="PTHR38454">
    <property type="entry name" value="INTEGRAL MEMBRANE PROTEIN-RELATED"/>
    <property type="match status" value="1"/>
</dbReference>
<feature type="transmembrane region" description="Helical" evidence="1">
    <location>
        <begin position="503"/>
        <end position="526"/>
    </location>
</feature>
<dbReference type="RefSeq" id="WP_129001683.1">
    <property type="nucleotide sequence ID" value="NZ_SDHZ01000001.1"/>
</dbReference>
<feature type="transmembrane region" description="Helical" evidence="1">
    <location>
        <begin position="410"/>
        <end position="428"/>
    </location>
</feature>
<feature type="transmembrane region" description="Helical" evidence="1">
    <location>
        <begin position="346"/>
        <end position="365"/>
    </location>
</feature>
<feature type="transmembrane region" description="Helical" evidence="1">
    <location>
        <begin position="372"/>
        <end position="390"/>
    </location>
</feature>
<dbReference type="Proteomes" id="UP000290545">
    <property type="component" value="Unassembled WGS sequence"/>
</dbReference>
<dbReference type="PANTHER" id="PTHR38454:SF1">
    <property type="entry name" value="INTEGRAL MEMBRANE PROTEIN"/>
    <property type="match status" value="1"/>
</dbReference>